<protein>
    <submittedName>
        <fullName evidence="2">Bcl2 like protein</fullName>
    </submittedName>
</protein>
<dbReference type="InterPro" id="IPR046371">
    <property type="entry name" value="Bcl-2_BH1-3"/>
</dbReference>
<sequence length="160" mass="17973">MSSIRFQNIVENILNKCQDNKHSQDSVVRAIHSVIHQYNKFEALMPDFSLCVHDRLKFTGEAILLTTEHTTNWGKVVAMLSFSAAVLQTIDEEYKCVATSMLSSYIARSVGANWFMENGGEKSLVKFCNSIMPKNPFNVLNFLVPAVLAGFVLIQTLLIK</sequence>
<dbReference type="PROSITE" id="PS50062">
    <property type="entry name" value="BCL2_FAMILY"/>
    <property type="match status" value="1"/>
</dbReference>
<dbReference type="InterPro" id="IPR020717">
    <property type="entry name" value="Bcl2_BH1_motif_CS"/>
</dbReference>
<gene>
    <name evidence="2" type="primary">orf16</name>
</gene>
<organism evidence="2">
    <name type="scientific">Saimiriine herpesvirus 2</name>
    <name type="common">SaHV-2</name>
    <name type="synonym">Herpesvirus saimiri</name>
    <dbReference type="NCBI Taxonomy" id="10381"/>
    <lineage>
        <taxon>Viruses</taxon>
        <taxon>Duplodnaviria</taxon>
        <taxon>Heunggongvirae</taxon>
        <taxon>Peploviricota</taxon>
        <taxon>Herviviricetes</taxon>
        <taxon>Herpesvirales</taxon>
        <taxon>Orthoherpesviridae</taxon>
        <taxon>Gammaherpesvirinae</taxon>
        <taxon>Rhadinovirus</taxon>
        <taxon>Rhadinovirus saimiriinegamma2</taxon>
    </lineage>
</organism>
<name>O40636_SHV2</name>
<dbReference type="EMBL" id="Y13183">
    <property type="protein sequence ID" value="CAA73630.1"/>
    <property type="molecule type" value="Genomic_DNA"/>
</dbReference>
<accession>O40636</accession>
<dbReference type="InterPro" id="IPR002475">
    <property type="entry name" value="Bcl2-like"/>
</dbReference>
<reference evidence="2" key="1">
    <citation type="journal article" date="1997" name="J. Virol.">
        <title>The superantigen-homologous viral immediate-early gene ie14/vsag in herpesvirus saimiri-transformed human T cells.</title>
        <authorList>
            <person name="Knappe A."/>
            <person name="Hiller C."/>
            <person name="Thurau M."/>
            <person name="Wittmann S."/>
            <person name="Hofmann H."/>
            <person name="Fleckenstein B."/>
            <person name="Fickenscher H."/>
        </authorList>
    </citation>
    <scope>NUCLEOTIDE SEQUENCE</scope>
    <source>
        <strain evidence="2">C-488</strain>
    </source>
</reference>
<evidence type="ECO:0000256" key="1">
    <source>
        <dbReference type="ARBA" id="ARBA00009458"/>
    </source>
</evidence>
<dbReference type="PROSITE" id="PS01080">
    <property type="entry name" value="BH1"/>
    <property type="match status" value="1"/>
</dbReference>
<dbReference type="SMART" id="SM00337">
    <property type="entry name" value="BCL"/>
    <property type="match status" value="1"/>
</dbReference>
<comment type="similarity">
    <text evidence="1">Belongs to the Bcl-2 family.</text>
</comment>
<dbReference type="SUPFAM" id="SSF56854">
    <property type="entry name" value="Bcl-2 inhibitors of programmed cell death"/>
    <property type="match status" value="1"/>
</dbReference>
<evidence type="ECO:0000313" key="2">
    <source>
        <dbReference type="EMBL" id="CAA73630.1"/>
    </source>
</evidence>
<proteinExistence type="inferred from homology"/>
<organismHost>
    <name type="scientific">Saimiri sciureus</name>
    <name type="common">Common squirrel monkey</name>
    <dbReference type="NCBI Taxonomy" id="9521"/>
</organismHost>
<dbReference type="InterPro" id="IPR036834">
    <property type="entry name" value="Bcl-2-like_sf"/>
</dbReference>
<dbReference type="Gene3D" id="1.10.437.10">
    <property type="entry name" value="Blc2-like"/>
    <property type="match status" value="1"/>
</dbReference>